<dbReference type="Proteomes" id="UP000504635">
    <property type="component" value="Unplaced"/>
</dbReference>
<sequence>MLSVPRIGVIRFVGNNINKNVISKINIQSTRTITSKLDDLPVKPKPWAYNEKHFTLLNYPFDKTSSRFDENTKLIVVEGSVAAGKSKFAKEIAKSFGMFYMPEANLDMNYINYYGYDLKNLDPLLAPDCRSFDVMDFLKNPKHKLVARMQIQQYVVRLSQYIDALAHILSTGQGVVLDRCVYSDFVFAETLYNQGFISRPAYKKYYEYRDNTLQELIKPHLVIYLDVPVPNVLENIKKRNISYEVNSPAMNENYLGVLEKFYKQKYLKDISTHAELLVYDWSVEGDMEVVVEDIEAIDFDRFEPQGTHFKDWDIDSEEEWAMLRYRYASQKHEILAYLNIPCYEVPELLVDPEEADDYHKIMNSAPGEQYLPGFNASMGDKNILFKTKAPIRETLPLRERRYV</sequence>
<comment type="function">
    <text evidence="2 13">Accessory subunit of the mitochondrial membrane respiratory chain NADH dehydrogenase (Complex I), that is believed not to be involved in catalysis. Complex I functions in the transfer of electrons from NADH to the respiratory chain. The immediate electron acceptor for the enzyme is believed to be ubiquinone.</text>
</comment>
<dbReference type="InParanoid" id="A0A6J2XKQ4"/>
<evidence type="ECO:0000256" key="4">
    <source>
        <dbReference type="ARBA" id="ARBA00008606"/>
    </source>
</evidence>
<evidence type="ECO:0000256" key="5">
    <source>
        <dbReference type="ARBA" id="ARBA00017279"/>
    </source>
</evidence>
<dbReference type="InterPro" id="IPR015828">
    <property type="entry name" value="NDUFA10"/>
</dbReference>
<proteinExistence type="inferred from homology"/>
<evidence type="ECO:0000256" key="10">
    <source>
        <dbReference type="ARBA" id="ARBA00022946"/>
    </source>
</evidence>
<dbReference type="RefSeq" id="XP_030751234.1">
    <property type="nucleotide sequence ID" value="XM_030895374.1"/>
</dbReference>
<dbReference type="PIRSF" id="PIRSF000543">
    <property type="entry name" value="NADH_UQ_42KD"/>
    <property type="match status" value="1"/>
</dbReference>
<evidence type="ECO:0000256" key="11">
    <source>
        <dbReference type="ARBA" id="ARBA00022982"/>
    </source>
</evidence>
<evidence type="ECO:0000256" key="8">
    <source>
        <dbReference type="ARBA" id="ARBA00022660"/>
    </source>
</evidence>
<evidence type="ECO:0000256" key="6">
    <source>
        <dbReference type="ARBA" id="ARBA00022448"/>
    </source>
</evidence>
<dbReference type="InterPro" id="IPR027417">
    <property type="entry name" value="P-loop_NTPase"/>
</dbReference>
<dbReference type="Gene3D" id="3.40.50.300">
    <property type="entry name" value="P-loop containing nucleotide triphosphate hydrolases"/>
    <property type="match status" value="1"/>
</dbReference>
<comment type="cofactor">
    <cofactor evidence="1 13">
        <name>FAD</name>
        <dbReference type="ChEBI" id="CHEBI:57692"/>
    </cofactor>
</comment>
<keyword evidence="10" id="KW-0809">Transit peptide</keyword>
<keyword evidence="8 13" id="KW-0679">Respiratory chain</keyword>
<dbReference type="GO" id="GO:0005759">
    <property type="term" value="C:mitochondrial matrix"/>
    <property type="evidence" value="ECO:0007669"/>
    <property type="project" value="UniProtKB-SubCell"/>
</dbReference>
<evidence type="ECO:0000256" key="13">
    <source>
        <dbReference type="PIRNR" id="PIRNR000543"/>
    </source>
</evidence>
<keyword evidence="12 13" id="KW-0496">Mitochondrion</keyword>
<dbReference type="GO" id="GO:0006120">
    <property type="term" value="P:mitochondrial electron transport, NADH to ubiquinone"/>
    <property type="evidence" value="ECO:0007669"/>
    <property type="project" value="InterPro"/>
</dbReference>
<name>A0A6J2XKQ4_SITOR</name>
<dbReference type="PANTHER" id="PTHR10513">
    <property type="entry name" value="DEOXYNUCLEOSIDE KINASE"/>
    <property type="match status" value="1"/>
</dbReference>
<evidence type="ECO:0000313" key="16">
    <source>
        <dbReference type="RefSeq" id="XP_030751234.1"/>
    </source>
</evidence>
<keyword evidence="7 13" id="KW-0285">Flavoprotein</keyword>
<evidence type="ECO:0000256" key="7">
    <source>
        <dbReference type="ARBA" id="ARBA00022630"/>
    </source>
</evidence>
<keyword evidence="6 13" id="KW-0813">Transport</keyword>
<accession>A0A6J2XKQ4</accession>
<dbReference type="InterPro" id="IPR031314">
    <property type="entry name" value="DNK_dom"/>
</dbReference>
<keyword evidence="9 13" id="KW-0274">FAD</keyword>
<evidence type="ECO:0000313" key="15">
    <source>
        <dbReference type="Proteomes" id="UP000504635"/>
    </source>
</evidence>
<evidence type="ECO:0000256" key="2">
    <source>
        <dbReference type="ARBA" id="ARBA00003195"/>
    </source>
</evidence>
<dbReference type="FunCoup" id="A0A6J2XKQ4">
    <property type="interactions" value="1048"/>
</dbReference>
<evidence type="ECO:0000256" key="9">
    <source>
        <dbReference type="ARBA" id="ARBA00022827"/>
    </source>
</evidence>
<dbReference type="PANTHER" id="PTHR10513:SF15">
    <property type="entry name" value="NADH DEHYDROGENASE [UBIQUINONE] 1 ALPHA SUBCOMPLEX SUBUNIT 10, MITOCHONDRIAL"/>
    <property type="match status" value="1"/>
</dbReference>
<evidence type="ECO:0000256" key="1">
    <source>
        <dbReference type="ARBA" id="ARBA00001974"/>
    </source>
</evidence>
<keyword evidence="15" id="KW-1185">Reference proteome</keyword>
<dbReference type="CTD" id="42591"/>
<gene>
    <name evidence="16" type="primary">LOC115878772</name>
</gene>
<reference evidence="16" key="1">
    <citation type="submission" date="2025-08" db="UniProtKB">
        <authorList>
            <consortium name="RefSeq"/>
        </authorList>
    </citation>
    <scope>IDENTIFICATION</scope>
    <source>
        <tissue evidence="16">Gonads</tissue>
    </source>
</reference>
<dbReference type="SUPFAM" id="SSF52540">
    <property type="entry name" value="P-loop containing nucleoside triphosphate hydrolases"/>
    <property type="match status" value="1"/>
</dbReference>
<dbReference type="GeneID" id="115878772"/>
<organism evidence="15 16">
    <name type="scientific">Sitophilus oryzae</name>
    <name type="common">Rice weevil</name>
    <name type="synonym">Curculio oryzae</name>
    <dbReference type="NCBI Taxonomy" id="7048"/>
    <lineage>
        <taxon>Eukaryota</taxon>
        <taxon>Metazoa</taxon>
        <taxon>Ecdysozoa</taxon>
        <taxon>Arthropoda</taxon>
        <taxon>Hexapoda</taxon>
        <taxon>Insecta</taxon>
        <taxon>Pterygota</taxon>
        <taxon>Neoptera</taxon>
        <taxon>Endopterygota</taxon>
        <taxon>Coleoptera</taxon>
        <taxon>Polyphaga</taxon>
        <taxon>Cucujiformia</taxon>
        <taxon>Curculionidae</taxon>
        <taxon>Dryophthorinae</taxon>
        <taxon>Sitophilus</taxon>
    </lineage>
</organism>
<comment type="subcellular location">
    <subcellularLocation>
        <location evidence="3 13">Mitochondrion matrix</location>
    </subcellularLocation>
</comment>
<evidence type="ECO:0000256" key="3">
    <source>
        <dbReference type="ARBA" id="ARBA00004305"/>
    </source>
</evidence>
<evidence type="ECO:0000259" key="14">
    <source>
        <dbReference type="Pfam" id="PF01712"/>
    </source>
</evidence>
<dbReference type="InterPro" id="IPR050566">
    <property type="entry name" value="Deoxyribonucleoside_kinase"/>
</dbReference>
<keyword evidence="11 13" id="KW-0249">Electron transport</keyword>
<comment type="similarity">
    <text evidence="4 13">Belongs to the complex I NDUFA10 subunit family.</text>
</comment>
<dbReference type="OrthoDB" id="17400at2759"/>
<feature type="domain" description="Deoxynucleoside kinase" evidence="14">
    <location>
        <begin position="75"/>
        <end position="304"/>
    </location>
</feature>
<dbReference type="Pfam" id="PF01712">
    <property type="entry name" value="dNK"/>
    <property type="match status" value="1"/>
</dbReference>
<protein>
    <recommendedName>
        <fullName evidence="5 13">NADH dehydrogenase [ubiquinone] 1 alpha subcomplex subunit 10, mitochondrial</fullName>
    </recommendedName>
</protein>
<dbReference type="AlphaFoldDB" id="A0A6J2XKQ4"/>
<dbReference type="KEGG" id="soy:115878772"/>
<evidence type="ECO:0000256" key="12">
    <source>
        <dbReference type="ARBA" id="ARBA00023128"/>
    </source>
</evidence>